<evidence type="ECO:0000256" key="1">
    <source>
        <dbReference type="SAM" id="Phobius"/>
    </source>
</evidence>
<keyword evidence="3" id="KW-1185">Reference proteome</keyword>
<dbReference type="RefSeq" id="WP_204708547.1">
    <property type="nucleotide sequence ID" value="NZ_JBHSZV010000047.1"/>
</dbReference>
<keyword evidence="1" id="KW-1133">Transmembrane helix</keyword>
<evidence type="ECO:0000313" key="2">
    <source>
        <dbReference type="EMBL" id="MFC7063433.1"/>
    </source>
</evidence>
<dbReference type="EMBL" id="JBHSZV010000047">
    <property type="protein sequence ID" value="MFC7063433.1"/>
    <property type="molecule type" value="Genomic_DNA"/>
</dbReference>
<keyword evidence="1" id="KW-0812">Transmembrane</keyword>
<feature type="transmembrane region" description="Helical" evidence="1">
    <location>
        <begin position="45"/>
        <end position="68"/>
    </location>
</feature>
<sequence>MENQITYDPSGVTVLIVIHIVIAVIALLIANVYEKSIITDRANKYLFFVLSLIYSMIVPYIAAGGLLYLHQTGLFSSVAFRLCTGGMIGAFILSQILVYKCLNTIEIAEY</sequence>
<evidence type="ECO:0000313" key="3">
    <source>
        <dbReference type="Proteomes" id="UP001596410"/>
    </source>
</evidence>
<gene>
    <name evidence="2" type="ORF">ACFQIC_16595</name>
</gene>
<organism evidence="2 3">
    <name type="scientific">Halobacillus seohaensis</name>
    <dbReference type="NCBI Taxonomy" id="447421"/>
    <lineage>
        <taxon>Bacteria</taxon>
        <taxon>Bacillati</taxon>
        <taxon>Bacillota</taxon>
        <taxon>Bacilli</taxon>
        <taxon>Bacillales</taxon>
        <taxon>Bacillaceae</taxon>
        <taxon>Halobacillus</taxon>
    </lineage>
</organism>
<comment type="caution">
    <text evidence="2">The sequence shown here is derived from an EMBL/GenBank/DDBJ whole genome shotgun (WGS) entry which is preliminary data.</text>
</comment>
<feature type="transmembrane region" description="Helical" evidence="1">
    <location>
        <begin position="12"/>
        <end position="33"/>
    </location>
</feature>
<accession>A0ABW2EMM0</accession>
<proteinExistence type="predicted"/>
<dbReference type="Proteomes" id="UP001596410">
    <property type="component" value="Unassembled WGS sequence"/>
</dbReference>
<feature type="transmembrane region" description="Helical" evidence="1">
    <location>
        <begin position="74"/>
        <end position="93"/>
    </location>
</feature>
<name>A0ABW2EMM0_9BACI</name>
<protein>
    <submittedName>
        <fullName evidence="2">Uncharacterized protein</fullName>
    </submittedName>
</protein>
<keyword evidence="1" id="KW-0472">Membrane</keyword>
<reference evidence="3" key="1">
    <citation type="journal article" date="2019" name="Int. J. Syst. Evol. Microbiol.">
        <title>The Global Catalogue of Microorganisms (GCM) 10K type strain sequencing project: providing services to taxonomists for standard genome sequencing and annotation.</title>
        <authorList>
            <consortium name="The Broad Institute Genomics Platform"/>
            <consortium name="The Broad Institute Genome Sequencing Center for Infectious Disease"/>
            <person name="Wu L."/>
            <person name="Ma J."/>
        </authorList>
    </citation>
    <scope>NUCLEOTIDE SEQUENCE [LARGE SCALE GENOMIC DNA]</scope>
    <source>
        <strain evidence="3">CGMCC 4.1621</strain>
    </source>
</reference>